<dbReference type="Gene3D" id="3.40.720.10">
    <property type="entry name" value="Alkaline Phosphatase, subunit A"/>
    <property type="match status" value="1"/>
</dbReference>
<proteinExistence type="predicted"/>
<evidence type="ECO:0000313" key="2">
    <source>
        <dbReference type="Proteomes" id="UP000184212"/>
    </source>
</evidence>
<dbReference type="OrthoDB" id="244470at2"/>
<protein>
    <submittedName>
        <fullName evidence="1">Type I phosphodiesterase / nucleotide pyrophosphatase</fullName>
    </submittedName>
</protein>
<dbReference type="SUPFAM" id="SSF53649">
    <property type="entry name" value="Alkaline phosphatase-like"/>
    <property type="match status" value="1"/>
</dbReference>
<dbReference type="AlphaFoldDB" id="A0A1M5NRN7"/>
<sequence>MKKKSILVGLNEINFEFIQEYINRGYLENFKHLFSTYGYARTTSEDKYELLEPWIQWVSIHTGKSYAEHQIFRLGDIVNHPELKQLWEIGEQKGLKVGAVSPFNAANNLKRAVFFVPDPWTQTSPTGSQTLVQLSRAVSAAVNDNANQKLSGGALLALVKGVLKYVPLSRYVHYFSLASKFKRKMAKPAILDNVLADTFIHLWKASQPDFSSLFLNSGAHLQHHYMYNSQVYSGTQKNPEWYCPASEDPLLDILKEYDAILGRLIKLDCRLFIATGLHQNPHEENTYYWRLRNHTEFLKLVGIQEFKSVVPRMSRDFLIECHSVAQAKQVQERLEEMSIPGSDEKIFTVDNRGESLFIELTYSQELNTGSFINAGKQNLGIDLFKYVSFVAIKNGEHDGIGYYIDTDRKQAPSSINPVKNIFSEIVSSFG</sequence>
<evidence type="ECO:0000313" key="1">
    <source>
        <dbReference type="EMBL" id="SHG92138.1"/>
    </source>
</evidence>
<reference evidence="1 2" key="1">
    <citation type="submission" date="2016-11" db="EMBL/GenBank/DDBJ databases">
        <authorList>
            <person name="Jaros S."/>
            <person name="Januszkiewicz K."/>
            <person name="Wedrychowicz H."/>
        </authorList>
    </citation>
    <scope>NUCLEOTIDE SEQUENCE [LARGE SCALE GENOMIC DNA]</scope>
    <source>
        <strain evidence="1 2">DSM 24574</strain>
    </source>
</reference>
<dbReference type="EMBL" id="FQWQ01000001">
    <property type="protein sequence ID" value="SHG92138.1"/>
    <property type="molecule type" value="Genomic_DNA"/>
</dbReference>
<dbReference type="STRING" id="947013.SAMN04488109_2481"/>
<accession>A0A1M5NRN7</accession>
<dbReference type="Proteomes" id="UP000184212">
    <property type="component" value="Unassembled WGS sequence"/>
</dbReference>
<dbReference type="InterPro" id="IPR017850">
    <property type="entry name" value="Alkaline_phosphatase_core_sf"/>
</dbReference>
<keyword evidence="2" id="KW-1185">Reference proteome</keyword>
<name>A0A1M5NRN7_9BACT</name>
<gene>
    <name evidence="1" type="ORF">SAMN04488109_2481</name>
</gene>
<organism evidence="1 2">
    <name type="scientific">Chryseolinea serpens</name>
    <dbReference type="NCBI Taxonomy" id="947013"/>
    <lineage>
        <taxon>Bacteria</taxon>
        <taxon>Pseudomonadati</taxon>
        <taxon>Bacteroidota</taxon>
        <taxon>Cytophagia</taxon>
        <taxon>Cytophagales</taxon>
        <taxon>Fulvivirgaceae</taxon>
        <taxon>Chryseolinea</taxon>
    </lineage>
</organism>